<evidence type="ECO:0000256" key="10">
    <source>
        <dbReference type="ARBA" id="ARBA00022989"/>
    </source>
</evidence>
<comment type="similarity">
    <text evidence="3 12">Belongs to the CcmD/CycX/HelD family.</text>
</comment>
<evidence type="ECO:0000313" key="14">
    <source>
        <dbReference type="Proteomes" id="UP000251800"/>
    </source>
</evidence>
<organism evidence="13 14">
    <name type="scientific">Abyssibacter profundi</name>
    <dbReference type="NCBI Taxonomy" id="2182787"/>
    <lineage>
        <taxon>Bacteria</taxon>
        <taxon>Pseudomonadati</taxon>
        <taxon>Pseudomonadota</taxon>
        <taxon>Gammaproteobacteria</taxon>
        <taxon>Chromatiales</taxon>
        <taxon>Oceanococcaceae</taxon>
        <taxon>Abyssibacter</taxon>
    </lineage>
</organism>
<protein>
    <recommendedName>
        <fullName evidence="4 12">Heme exporter protein D</fullName>
    </recommendedName>
</protein>
<keyword evidence="9 12" id="KW-0201">Cytochrome c-type biogenesis</keyword>
<evidence type="ECO:0000313" key="13">
    <source>
        <dbReference type="EMBL" id="PWN57446.1"/>
    </source>
</evidence>
<keyword evidence="7 12" id="KW-0997">Cell inner membrane</keyword>
<evidence type="ECO:0000256" key="9">
    <source>
        <dbReference type="ARBA" id="ARBA00022748"/>
    </source>
</evidence>
<gene>
    <name evidence="13" type="primary">ccmD</name>
    <name evidence="13" type="ORF">DEH80_02865</name>
</gene>
<comment type="function">
    <text evidence="1 12">Required for the export of heme to the periplasm for the biogenesis of c-type cytochromes.</text>
</comment>
<evidence type="ECO:0000256" key="7">
    <source>
        <dbReference type="ARBA" id="ARBA00022519"/>
    </source>
</evidence>
<evidence type="ECO:0000256" key="12">
    <source>
        <dbReference type="RuleBase" id="RU363101"/>
    </source>
</evidence>
<dbReference type="InterPro" id="IPR007078">
    <property type="entry name" value="Haem_export_protD_CcmD"/>
</dbReference>
<accession>A0A363UPP1</accession>
<name>A0A363UPP1_9GAMM</name>
<dbReference type="RefSeq" id="WP_109718950.1">
    <property type="nucleotide sequence ID" value="NZ_QEQK01000002.1"/>
</dbReference>
<dbReference type="GO" id="GO:0005886">
    <property type="term" value="C:plasma membrane"/>
    <property type="evidence" value="ECO:0007669"/>
    <property type="project" value="UniProtKB-SubCell"/>
</dbReference>
<evidence type="ECO:0000256" key="8">
    <source>
        <dbReference type="ARBA" id="ARBA00022692"/>
    </source>
</evidence>
<evidence type="ECO:0000256" key="6">
    <source>
        <dbReference type="ARBA" id="ARBA00022475"/>
    </source>
</evidence>
<dbReference type="Pfam" id="PF04995">
    <property type="entry name" value="CcmD"/>
    <property type="match status" value="1"/>
</dbReference>
<keyword evidence="8 12" id="KW-0812">Transmembrane</keyword>
<comment type="caution">
    <text evidence="13">The sequence shown here is derived from an EMBL/GenBank/DDBJ whole genome shotgun (WGS) entry which is preliminary data.</text>
</comment>
<sequence length="54" mass="6048">MSESFWSMGGYAVYVWSSFGLTGLVLLGGAAWSAADLARQRRDIRLEREYDDDA</sequence>
<dbReference type="EMBL" id="QEQK01000002">
    <property type="protein sequence ID" value="PWN57446.1"/>
    <property type="molecule type" value="Genomic_DNA"/>
</dbReference>
<dbReference type="Proteomes" id="UP000251800">
    <property type="component" value="Unassembled WGS sequence"/>
</dbReference>
<proteinExistence type="inferred from homology"/>
<keyword evidence="6 12" id="KW-1003">Cell membrane</keyword>
<keyword evidence="10 12" id="KW-1133">Transmembrane helix</keyword>
<evidence type="ECO:0000256" key="5">
    <source>
        <dbReference type="ARBA" id="ARBA00022448"/>
    </source>
</evidence>
<reference evidence="13 14" key="1">
    <citation type="submission" date="2018-05" db="EMBL/GenBank/DDBJ databases">
        <title>Abyssibacter profundi OUC007T gen. nov., sp. nov, a marine bacterium isolated from seawater of the Mariana Trench.</title>
        <authorList>
            <person name="Zhou S."/>
        </authorList>
    </citation>
    <scope>NUCLEOTIDE SEQUENCE [LARGE SCALE GENOMIC DNA]</scope>
    <source>
        <strain evidence="13 14">OUC007</strain>
    </source>
</reference>
<evidence type="ECO:0000256" key="1">
    <source>
        <dbReference type="ARBA" id="ARBA00002442"/>
    </source>
</evidence>
<evidence type="ECO:0000256" key="2">
    <source>
        <dbReference type="ARBA" id="ARBA00004377"/>
    </source>
</evidence>
<feature type="transmembrane region" description="Helical" evidence="12">
    <location>
        <begin position="12"/>
        <end position="35"/>
    </location>
</feature>
<dbReference type="GO" id="GO:0015886">
    <property type="term" value="P:heme transport"/>
    <property type="evidence" value="ECO:0007669"/>
    <property type="project" value="InterPro"/>
</dbReference>
<keyword evidence="14" id="KW-1185">Reference proteome</keyword>
<comment type="subcellular location">
    <subcellularLocation>
        <location evidence="2 12">Cell inner membrane</location>
        <topology evidence="2 12">Single-pass membrane protein</topology>
    </subcellularLocation>
</comment>
<evidence type="ECO:0000256" key="3">
    <source>
        <dbReference type="ARBA" id="ARBA00008741"/>
    </source>
</evidence>
<keyword evidence="11 12" id="KW-0472">Membrane</keyword>
<keyword evidence="5 12" id="KW-0813">Transport</keyword>
<evidence type="ECO:0000256" key="11">
    <source>
        <dbReference type="ARBA" id="ARBA00023136"/>
    </source>
</evidence>
<dbReference type="AlphaFoldDB" id="A0A363UPP1"/>
<dbReference type="GO" id="GO:0017004">
    <property type="term" value="P:cytochrome complex assembly"/>
    <property type="evidence" value="ECO:0007669"/>
    <property type="project" value="UniProtKB-KW"/>
</dbReference>
<evidence type="ECO:0000256" key="4">
    <source>
        <dbReference type="ARBA" id="ARBA00016461"/>
    </source>
</evidence>
<dbReference type="NCBIfam" id="TIGR03141">
    <property type="entry name" value="cytochro_ccmD"/>
    <property type="match status" value="1"/>
</dbReference>